<comment type="caution">
    <text evidence="1">The sequence shown here is derived from an EMBL/GenBank/DDBJ whole genome shotgun (WGS) entry which is preliminary data.</text>
</comment>
<name>A0ACC2TIM7_9FUNG</name>
<dbReference type="Proteomes" id="UP001165960">
    <property type="component" value="Unassembled WGS sequence"/>
</dbReference>
<dbReference type="EMBL" id="QTSX02002858">
    <property type="protein sequence ID" value="KAJ9074444.1"/>
    <property type="molecule type" value="Genomic_DNA"/>
</dbReference>
<gene>
    <name evidence="1" type="ORF">DSO57_1006405</name>
</gene>
<reference evidence="1" key="1">
    <citation type="submission" date="2022-04" db="EMBL/GenBank/DDBJ databases">
        <title>Genome of the entomopathogenic fungus Entomophthora muscae.</title>
        <authorList>
            <person name="Elya C."/>
            <person name="Lovett B.R."/>
            <person name="Lee E."/>
            <person name="Macias A.M."/>
            <person name="Hajek A.E."/>
            <person name="De Bivort B.L."/>
            <person name="Kasson M.T."/>
            <person name="De Fine Licht H.H."/>
            <person name="Stajich J.E."/>
        </authorList>
    </citation>
    <scope>NUCLEOTIDE SEQUENCE</scope>
    <source>
        <strain evidence="1">Berkeley</strain>
    </source>
</reference>
<sequence length="131" mass="14266">MMDWLGLDLSHGVIYNSCDPRTGGKREVSLEVKMLSADQSPLSPPDSPFDKEAPLSSGITILHLFHNLSSDSKPEDFDCEESDSYGYSVLAVLETVSVPYKLCSGKTTTTSQASLSEDKAMMAFPYLAQAH</sequence>
<protein>
    <submittedName>
        <fullName evidence="1">Uncharacterized protein</fullName>
    </submittedName>
</protein>
<keyword evidence="2" id="KW-1185">Reference proteome</keyword>
<evidence type="ECO:0000313" key="1">
    <source>
        <dbReference type="EMBL" id="KAJ9074444.1"/>
    </source>
</evidence>
<accession>A0ACC2TIM7</accession>
<proteinExistence type="predicted"/>
<evidence type="ECO:0000313" key="2">
    <source>
        <dbReference type="Proteomes" id="UP001165960"/>
    </source>
</evidence>
<organism evidence="1 2">
    <name type="scientific">Entomophthora muscae</name>
    <dbReference type="NCBI Taxonomy" id="34485"/>
    <lineage>
        <taxon>Eukaryota</taxon>
        <taxon>Fungi</taxon>
        <taxon>Fungi incertae sedis</taxon>
        <taxon>Zoopagomycota</taxon>
        <taxon>Entomophthoromycotina</taxon>
        <taxon>Entomophthoromycetes</taxon>
        <taxon>Entomophthorales</taxon>
        <taxon>Entomophthoraceae</taxon>
        <taxon>Entomophthora</taxon>
    </lineage>
</organism>